<evidence type="ECO:0000313" key="3">
    <source>
        <dbReference type="EMBL" id="STW39527.1"/>
    </source>
</evidence>
<feature type="domain" description="Oxidoreductase N-terminal" evidence="2">
    <location>
        <begin position="9"/>
        <end position="77"/>
    </location>
</feature>
<keyword evidence="3" id="KW-0560">Oxidoreductase</keyword>
<protein>
    <submittedName>
        <fullName evidence="3">Oxidoreductase YncB</fullName>
        <ecNumber evidence="3">1.3.1.-</ecNumber>
    </submittedName>
</protein>
<dbReference type="EMBL" id="UGNC01000004">
    <property type="protein sequence ID" value="STW39527.1"/>
    <property type="molecule type" value="Genomic_DNA"/>
</dbReference>
<reference evidence="3 4" key="1">
    <citation type="submission" date="2018-06" db="EMBL/GenBank/DDBJ databases">
        <authorList>
            <consortium name="Pathogen Informatics"/>
            <person name="Doyle S."/>
        </authorList>
    </citation>
    <scope>NUCLEOTIDE SEQUENCE [LARGE SCALE GENOMIC DNA]</scope>
    <source>
        <strain evidence="3 4">NCTC9617</strain>
    </source>
</reference>
<gene>
    <name evidence="3" type="primary">curA_2</name>
    <name evidence="3" type="ORF">NCTC9617_01051</name>
</gene>
<dbReference type="Pfam" id="PF16884">
    <property type="entry name" value="ADH_N_2"/>
    <property type="match status" value="1"/>
</dbReference>
<dbReference type="Gene3D" id="3.90.180.10">
    <property type="entry name" value="Medium-chain alcohol dehydrogenases, catalytic domain"/>
    <property type="match status" value="1"/>
</dbReference>
<dbReference type="Proteomes" id="UP000255167">
    <property type="component" value="Unassembled WGS sequence"/>
</dbReference>
<dbReference type="SUPFAM" id="SSF50129">
    <property type="entry name" value="GroES-like"/>
    <property type="match status" value="1"/>
</dbReference>
<name>A0A378F532_KLEPN</name>
<dbReference type="InterPro" id="IPR041694">
    <property type="entry name" value="ADH_N_2"/>
</dbReference>
<feature type="region of interest" description="Disordered" evidence="1">
    <location>
        <begin position="1"/>
        <end position="24"/>
    </location>
</feature>
<sequence length="105" mass="11545">MTDQPQRHRRWVLASRPHGEPTAENFRLEESEVPTPGPGQVLLRTVYLSLDPYMRGRMSDAPSYSPPVAIGAVMVGGDRESCGQLKSCRLSTRRLGAGLQRLAGL</sequence>
<organism evidence="3 4">
    <name type="scientific">Klebsiella pneumoniae</name>
    <dbReference type="NCBI Taxonomy" id="573"/>
    <lineage>
        <taxon>Bacteria</taxon>
        <taxon>Pseudomonadati</taxon>
        <taxon>Pseudomonadota</taxon>
        <taxon>Gammaproteobacteria</taxon>
        <taxon>Enterobacterales</taxon>
        <taxon>Enterobacteriaceae</taxon>
        <taxon>Klebsiella/Raoultella group</taxon>
        <taxon>Klebsiella</taxon>
        <taxon>Klebsiella pneumoniae complex</taxon>
    </lineage>
</organism>
<dbReference type="InterPro" id="IPR011032">
    <property type="entry name" value="GroES-like_sf"/>
</dbReference>
<accession>A0A378F532</accession>
<evidence type="ECO:0000313" key="4">
    <source>
        <dbReference type="Proteomes" id="UP000255167"/>
    </source>
</evidence>
<dbReference type="GO" id="GO:0016491">
    <property type="term" value="F:oxidoreductase activity"/>
    <property type="evidence" value="ECO:0007669"/>
    <property type="project" value="UniProtKB-KW"/>
</dbReference>
<evidence type="ECO:0000256" key="1">
    <source>
        <dbReference type="SAM" id="MobiDB-lite"/>
    </source>
</evidence>
<dbReference type="AlphaFoldDB" id="A0A378F532"/>
<evidence type="ECO:0000259" key="2">
    <source>
        <dbReference type="Pfam" id="PF16884"/>
    </source>
</evidence>
<proteinExistence type="predicted"/>
<dbReference type="EC" id="1.3.1.-" evidence="3"/>